<dbReference type="Proteomes" id="UP001597337">
    <property type="component" value="Unassembled WGS sequence"/>
</dbReference>
<dbReference type="Gene3D" id="1.20.120.50">
    <property type="entry name" value="Hemerythrin-like"/>
    <property type="match status" value="1"/>
</dbReference>
<dbReference type="Pfam" id="PF01814">
    <property type="entry name" value="Hemerythrin"/>
    <property type="match status" value="1"/>
</dbReference>
<sequence length="145" mass="16496">MALIEDFEARFLLGMPAMDRNHREFVDLLNRMDGASNASFADLFGEMVLHTHAHFAAEEAMMRETAFGPIAEHRADHQRVLGDLERFARQVRRGQVAMARAYVIEQMPDWFAQHALTMDSALAAHLWRDALRKGRLAECSSARQA</sequence>
<keyword evidence="2" id="KW-0561">Oxygen transport</keyword>
<evidence type="ECO:0000259" key="5">
    <source>
        <dbReference type="Pfam" id="PF01814"/>
    </source>
</evidence>
<dbReference type="PROSITE" id="PS00550">
    <property type="entry name" value="HEMERYTHRINS"/>
    <property type="match status" value="1"/>
</dbReference>
<dbReference type="InterPro" id="IPR016131">
    <property type="entry name" value="Haemerythrin_Fe_BS"/>
</dbReference>
<dbReference type="PANTHER" id="PTHR37164:SF1">
    <property type="entry name" value="BACTERIOHEMERYTHRIN"/>
    <property type="match status" value="1"/>
</dbReference>
<dbReference type="SUPFAM" id="SSF47188">
    <property type="entry name" value="Hemerythrin-like"/>
    <property type="match status" value="1"/>
</dbReference>
<evidence type="ECO:0000256" key="2">
    <source>
        <dbReference type="ARBA" id="ARBA00022621"/>
    </source>
</evidence>
<gene>
    <name evidence="6" type="ORF">ACFSJC_05050</name>
</gene>
<evidence type="ECO:0000256" key="3">
    <source>
        <dbReference type="ARBA" id="ARBA00022723"/>
    </source>
</evidence>
<dbReference type="InterPro" id="IPR012312">
    <property type="entry name" value="Hemerythrin-like"/>
</dbReference>
<dbReference type="EMBL" id="JBHUHX010000009">
    <property type="protein sequence ID" value="MFD2111208.1"/>
    <property type="molecule type" value="Genomic_DNA"/>
</dbReference>
<reference evidence="7" key="1">
    <citation type="journal article" date="2019" name="Int. J. Syst. Evol. Microbiol.">
        <title>The Global Catalogue of Microorganisms (GCM) 10K type strain sequencing project: providing services to taxonomists for standard genome sequencing and annotation.</title>
        <authorList>
            <consortium name="The Broad Institute Genomics Platform"/>
            <consortium name="The Broad Institute Genome Sequencing Center for Infectious Disease"/>
            <person name="Wu L."/>
            <person name="Ma J."/>
        </authorList>
    </citation>
    <scope>NUCLEOTIDE SEQUENCE [LARGE SCALE GENOMIC DNA]</scope>
    <source>
        <strain evidence="7">KACC 12597</strain>
    </source>
</reference>
<evidence type="ECO:0000313" key="6">
    <source>
        <dbReference type="EMBL" id="MFD2111208.1"/>
    </source>
</evidence>
<organism evidence="6 7">
    <name type="scientific">Thiorhodococcus fuscus</name>
    <dbReference type="NCBI Taxonomy" id="527200"/>
    <lineage>
        <taxon>Bacteria</taxon>
        <taxon>Pseudomonadati</taxon>
        <taxon>Pseudomonadota</taxon>
        <taxon>Gammaproteobacteria</taxon>
        <taxon>Chromatiales</taxon>
        <taxon>Chromatiaceae</taxon>
        <taxon>Thiorhodococcus</taxon>
    </lineage>
</organism>
<dbReference type="CDD" id="cd12107">
    <property type="entry name" value="Hemerythrin"/>
    <property type="match status" value="1"/>
</dbReference>
<keyword evidence="2" id="KW-0813">Transport</keyword>
<dbReference type="InterPro" id="IPR035938">
    <property type="entry name" value="Hemerythrin-like_sf"/>
</dbReference>
<comment type="similarity">
    <text evidence="1">Belongs to the hemerythrin family.</text>
</comment>
<dbReference type="InterPro" id="IPR012827">
    <property type="entry name" value="Hemerythrin_metal-bd"/>
</dbReference>
<feature type="domain" description="Hemerythrin-like" evidence="5">
    <location>
        <begin position="17"/>
        <end position="124"/>
    </location>
</feature>
<accession>A0ABW4Y8X5</accession>
<dbReference type="NCBIfam" id="TIGR02481">
    <property type="entry name" value="hemeryth_dom"/>
    <property type="match status" value="1"/>
</dbReference>
<comment type="caution">
    <text evidence="6">The sequence shown here is derived from an EMBL/GenBank/DDBJ whole genome shotgun (WGS) entry which is preliminary data.</text>
</comment>
<protein>
    <submittedName>
        <fullName evidence="6">Bacteriohemerythrin</fullName>
    </submittedName>
</protein>
<dbReference type="InterPro" id="IPR050669">
    <property type="entry name" value="Hemerythrin"/>
</dbReference>
<evidence type="ECO:0000256" key="4">
    <source>
        <dbReference type="ARBA" id="ARBA00023004"/>
    </source>
</evidence>
<keyword evidence="3" id="KW-0479">Metal-binding</keyword>
<evidence type="ECO:0000256" key="1">
    <source>
        <dbReference type="ARBA" id="ARBA00010587"/>
    </source>
</evidence>
<dbReference type="RefSeq" id="WP_386024138.1">
    <property type="nucleotide sequence ID" value="NZ_JBHUHX010000009.1"/>
</dbReference>
<proteinExistence type="inferred from homology"/>
<evidence type="ECO:0000313" key="7">
    <source>
        <dbReference type="Proteomes" id="UP001597337"/>
    </source>
</evidence>
<name>A0ABW4Y8X5_9GAMM</name>
<keyword evidence="7" id="KW-1185">Reference proteome</keyword>
<dbReference type="PANTHER" id="PTHR37164">
    <property type="entry name" value="BACTERIOHEMERYTHRIN"/>
    <property type="match status" value="1"/>
</dbReference>
<keyword evidence="4" id="KW-0408">Iron</keyword>